<reference evidence="1" key="1">
    <citation type="submission" date="2020-10" db="EMBL/GenBank/DDBJ databases">
        <authorList>
            <person name="Castelo-Branco R."/>
            <person name="Eusebio N."/>
            <person name="Adriana R."/>
            <person name="Vieira A."/>
            <person name="Brugerolle De Fraissinette N."/>
            <person name="Rezende De Castro R."/>
            <person name="Schneider M.P."/>
            <person name="Vasconcelos V."/>
            <person name="Leao P.N."/>
        </authorList>
    </citation>
    <scope>NUCLEOTIDE SEQUENCE</scope>
    <source>
        <strain evidence="1">LEGE 07310</strain>
    </source>
</reference>
<dbReference type="SUPFAM" id="SSF46689">
    <property type="entry name" value="Homeodomain-like"/>
    <property type="match status" value="1"/>
</dbReference>
<dbReference type="Pfam" id="PF13384">
    <property type="entry name" value="HTH_23"/>
    <property type="match status" value="1"/>
</dbReference>
<protein>
    <submittedName>
        <fullName evidence="1">Helix-turn-helix domain-containing protein</fullName>
    </submittedName>
</protein>
<accession>A0A8J7AI81</accession>
<evidence type="ECO:0000313" key="2">
    <source>
        <dbReference type="Proteomes" id="UP000636505"/>
    </source>
</evidence>
<organism evidence="1 2">
    <name type="scientific">Vasconcelosia minhoensis LEGE 07310</name>
    <dbReference type="NCBI Taxonomy" id="915328"/>
    <lineage>
        <taxon>Bacteria</taxon>
        <taxon>Bacillati</taxon>
        <taxon>Cyanobacteriota</taxon>
        <taxon>Cyanophyceae</taxon>
        <taxon>Nodosilineales</taxon>
        <taxon>Cymatolegaceae</taxon>
        <taxon>Vasconcelosia</taxon>
        <taxon>Vasconcelosia minhoensis</taxon>
    </lineage>
</organism>
<evidence type="ECO:0000313" key="1">
    <source>
        <dbReference type="EMBL" id="MBE9075885.1"/>
    </source>
</evidence>
<sequence length="156" mass="17386">MPAPLRVTLSAPEAATLSELRKASSVPYRVRDRAHVLLLNGDGWSAPAIAEIMNCHEHTVRAAIKQWIQVGLYGLWEKPGRGKKPTWSPSDLAYLEQCLNEEARPYNSKQLAAKLWQERQVKLSADRIRKLLKKKAIAGSAPDKVIASVKTPRSKP</sequence>
<name>A0A8J7AI81_9CYAN</name>
<comment type="caution">
    <text evidence="1">The sequence shown here is derived from an EMBL/GenBank/DDBJ whole genome shotgun (WGS) entry which is preliminary data.</text>
</comment>
<proteinExistence type="predicted"/>
<dbReference type="Proteomes" id="UP000636505">
    <property type="component" value="Unassembled WGS sequence"/>
</dbReference>
<keyword evidence="2" id="KW-1185">Reference proteome</keyword>
<dbReference type="InterPro" id="IPR009057">
    <property type="entry name" value="Homeodomain-like_sf"/>
</dbReference>
<dbReference type="RefSeq" id="WP_193904529.1">
    <property type="nucleotide sequence ID" value="NZ_JADEXG010000001.1"/>
</dbReference>
<dbReference type="EMBL" id="JADEXG010000001">
    <property type="protein sequence ID" value="MBE9075885.1"/>
    <property type="molecule type" value="Genomic_DNA"/>
</dbReference>
<dbReference type="AlphaFoldDB" id="A0A8J7AI81"/>
<gene>
    <name evidence="1" type="ORF">IQ241_01000</name>
</gene>